<gene>
    <name evidence="2" type="ORF">SMAR0320_LOCUS18124</name>
</gene>
<evidence type="ECO:0000256" key="1">
    <source>
        <dbReference type="SAM" id="MobiDB-lite"/>
    </source>
</evidence>
<name>A0A7S2PUZ4_9STRA</name>
<reference evidence="2" key="1">
    <citation type="submission" date="2021-01" db="EMBL/GenBank/DDBJ databases">
        <authorList>
            <person name="Corre E."/>
            <person name="Pelletier E."/>
            <person name="Niang G."/>
            <person name="Scheremetjew M."/>
            <person name="Finn R."/>
            <person name="Kale V."/>
            <person name="Holt S."/>
            <person name="Cochrane G."/>
            <person name="Meng A."/>
            <person name="Brown T."/>
            <person name="Cohen L."/>
        </authorList>
    </citation>
    <scope>NUCLEOTIDE SEQUENCE</scope>
    <source>
        <strain evidence="2">SM1012Den-03</strain>
    </source>
</reference>
<dbReference type="EMBL" id="HBGZ01025480">
    <property type="protein sequence ID" value="CAD9621303.1"/>
    <property type="molecule type" value="Transcribed_RNA"/>
</dbReference>
<sequence>MAQDNHNSIVCPSTPQSRKPSIMFDGMNVVLPFQIQLSSESDLTSVADGEVIFSLKPRSNFTRTETDGATTKVAIDSFPPLPFGCTQRQEVVEPLSNPSKLPSQVRPRSFTQAKQRHTFNARCA</sequence>
<proteinExistence type="predicted"/>
<protein>
    <submittedName>
        <fullName evidence="2">Uncharacterized protein</fullName>
    </submittedName>
</protein>
<accession>A0A7S2PUZ4</accession>
<organism evidence="2">
    <name type="scientific">Skeletonema marinoi</name>
    <dbReference type="NCBI Taxonomy" id="267567"/>
    <lineage>
        <taxon>Eukaryota</taxon>
        <taxon>Sar</taxon>
        <taxon>Stramenopiles</taxon>
        <taxon>Ochrophyta</taxon>
        <taxon>Bacillariophyta</taxon>
        <taxon>Coscinodiscophyceae</taxon>
        <taxon>Thalassiosirophycidae</taxon>
        <taxon>Thalassiosirales</taxon>
        <taxon>Skeletonemataceae</taxon>
        <taxon>Skeletonema</taxon>
        <taxon>Skeletonema marinoi-dohrnii complex</taxon>
    </lineage>
</organism>
<evidence type="ECO:0000313" key="2">
    <source>
        <dbReference type="EMBL" id="CAD9621303.1"/>
    </source>
</evidence>
<dbReference type="AlphaFoldDB" id="A0A7S2PUZ4"/>
<feature type="region of interest" description="Disordered" evidence="1">
    <location>
        <begin position="90"/>
        <end position="116"/>
    </location>
</feature>